<accession>A0A449A632</accession>
<dbReference type="KEGG" id="mnu:NCTC10166_00676"/>
<sequence>MSKKESWKKKIARLNSKIEKKDKKKKELTPQQIKRRKIIKIILGLLVFSAVLGAGIGVPLGVINTKKTIQSTRQKEDVIAKINNNKINMNEILGVLNNNTKIENDEFKKVEKELINYLYSQELEGQKLFKKAWDKSYVKDKTSSNDTYKVTLTSYEDVKAKKQNIVNDHKLQYQKTFGYDNWETEFNKFLATDPKFNKASTIDEAVEFLVQEEIKGHALARFQPLIKRAFKLKDVKYRVLSEDIKDEKDNIIYKKGDRLFKDIIVLEDTNDSSSIVNAKAATELSKTDKEKTAKEQENILNESYISAFMTNSYVKKYMNGFNLINEFYFEDQAIFKNKFEIFDISQIVLNIVPDSTNINKNWKISQDTLKELLGYSITKLDEKNKVLEAKSIFNLLENFQGAISKDKTLNSNDKILLGAINKDANKKNVTNLGQQEFKNLFQFFEQDIPFATTFLDDLFKIQKKENVFSKDILEKIKKDIFEKHGKENLIVNEADLVGKDPNEIEGINELIFEFINSLTNENMEEIGKIFKEAFLNPKDKKMNMLFKINDVNNLYMTYNSRGLILFNKKSISKIDDLKKIILDDLLIDANSKFNKTNEARINISNLFKELEQNKLIIKKLINEPEFKNVILDKLQVNKTQEQKTKYIEALENNVNKFASGYYVLKAIEIAEKVNKHFEEIKKNNSSSDLIFDATNKEWKFENKQDQNDIDAIFESVLKKLKVK</sequence>
<proteinExistence type="predicted"/>
<dbReference type="AlphaFoldDB" id="A0A449A632"/>
<gene>
    <name evidence="1" type="ORF">NCTC10166_00676</name>
</gene>
<name>A0A449A632_9BACT</name>
<dbReference type="EMBL" id="LR214951">
    <property type="protein sequence ID" value="VEU59696.1"/>
    <property type="molecule type" value="Genomic_DNA"/>
</dbReference>
<dbReference type="Proteomes" id="UP000289440">
    <property type="component" value="Chromosome"/>
</dbReference>
<keyword evidence="2" id="KW-1185">Reference proteome</keyword>
<evidence type="ECO:0008006" key="3">
    <source>
        <dbReference type="Google" id="ProtNLM"/>
    </source>
</evidence>
<organism evidence="1 2">
    <name type="scientific">Mesomycoplasma neurolyticum</name>
    <dbReference type="NCBI Taxonomy" id="2120"/>
    <lineage>
        <taxon>Bacteria</taxon>
        <taxon>Bacillati</taxon>
        <taxon>Mycoplasmatota</taxon>
        <taxon>Mycoplasmoidales</taxon>
        <taxon>Metamycoplasmataceae</taxon>
        <taxon>Mesomycoplasma</taxon>
    </lineage>
</organism>
<dbReference type="NCBIfam" id="NF045833">
    <property type="entry name" value="P80_membrane"/>
    <property type="match status" value="1"/>
</dbReference>
<evidence type="ECO:0000313" key="2">
    <source>
        <dbReference type="Proteomes" id="UP000289440"/>
    </source>
</evidence>
<dbReference type="OrthoDB" id="393362at2"/>
<dbReference type="RefSeq" id="WP_129720069.1">
    <property type="nucleotide sequence ID" value="NZ_LR214951.1"/>
</dbReference>
<protein>
    <recommendedName>
        <fullName evidence="3">Membrane protein P80</fullName>
    </recommendedName>
</protein>
<evidence type="ECO:0000313" key="1">
    <source>
        <dbReference type="EMBL" id="VEU59696.1"/>
    </source>
</evidence>
<reference evidence="1 2" key="1">
    <citation type="submission" date="2019-01" db="EMBL/GenBank/DDBJ databases">
        <authorList>
            <consortium name="Pathogen Informatics"/>
        </authorList>
    </citation>
    <scope>NUCLEOTIDE SEQUENCE [LARGE SCALE GENOMIC DNA]</scope>
    <source>
        <strain evidence="1 2">NCTC10166</strain>
    </source>
</reference>